<feature type="transmembrane region" description="Helical" evidence="21">
    <location>
        <begin position="20"/>
        <end position="41"/>
    </location>
</feature>
<keyword evidence="14" id="KW-1015">Disulfide bond</keyword>
<evidence type="ECO:0000256" key="19">
    <source>
        <dbReference type="ARBA" id="ARBA00056965"/>
    </source>
</evidence>
<proteinExistence type="predicted"/>
<dbReference type="GO" id="GO:0005524">
    <property type="term" value="F:ATP binding"/>
    <property type="evidence" value="ECO:0007669"/>
    <property type="project" value="UniProtKB-UniRule"/>
</dbReference>
<evidence type="ECO:0000256" key="11">
    <source>
        <dbReference type="ARBA" id="ARBA00022989"/>
    </source>
</evidence>
<evidence type="ECO:0000256" key="12">
    <source>
        <dbReference type="ARBA" id="ARBA00023136"/>
    </source>
</evidence>
<dbReference type="PROSITE" id="PS50011">
    <property type="entry name" value="PROTEIN_KINASE_DOM"/>
    <property type="match status" value="1"/>
</dbReference>
<dbReference type="Gene3D" id="2.60.40.10">
    <property type="entry name" value="Immunoglobulins"/>
    <property type="match status" value="8"/>
</dbReference>
<evidence type="ECO:0000256" key="10">
    <source>
        <dbReference type="ARBA" id="ARBA00022840"/>
    </source>
</evidence>
<comment type="caution">
    <text evidence="22">The sequence shown here is derived from an EMBL/GenBank/DDBJ whole genome shotgun (WGS) entry which is preliminary data.</text>
</comment>
<dbReference type="GO" id="GO:0043235">
    <property type="term" value="C:receptor complex"/>
    <property type="evidence" value="ECO:0007669"/>
    <property type="project" value="TreeGrafter"/>
</dbReference>
<keyword evidence="8" id="KW-0547">Nucleotide-binding</keyword>
<reference evidence="22" key="1">
    <citation type="submission" date="2020-04" db="EMBL/GenBank/DDBJ databases">
        <authorList>
            <person name="Alioto T."/>
            <person name="Alioto T."/>
            <person name="Gomez Garrido J."/>
        </authorList>
    </citation>
    <scope>NUCLEOTIDE SEQUENCE</scope>
    <source>
        <strain evidence="22">A484AB</strain>
    </source>
</reference>
<organism evidence="22 23">
    <name type="scientific">Paramuricea clavata</name>
    <name type="common">Red gorgonian</name>
    <name type="synonym">Violescent sea-whip</name>
    <dbReference type="NCBI Taxonomy" id="317549"/>
    <lineage>
        <taxon>Eukaryota</taxon>
        <taxon>Metazoa</taxon>
        <taxon>Cnidaria</taxon>
        <taxon>Anthozoa</taxon>
        <taxon>Octocorallia</taxon>
        <taxon>Malacalcyonacea</taxon>
        <taxon>Plexauridae</taxon>
        <taxon>Paramuricea</taxon>
    </lineage>
</organism>
<dbReference type="SMART" id="SM00409">
    <property type="entry name" value="IG"/>
    <property type="match status" value="8"/>
</dbReference>
<dbReference type="FunFam" id="2.60.40.10:FF:000020">
    <property type="entry name" value="Fibroblast growth factor receptor"/>
    <property type="match status" value="1"/>
</dbReference>
<dbReference type="Proteomes" id="UP001152795">
    <property type="component" value="Unassembled WGS sequence"/>
</dbReference>
<dbReference type="FunFam" id="2.60.40.10:FF:000016">
    <property type="entry name" value="Fibroblast growth factor receptor"/>
    <property type="match status" value="3"/>
</dbReference>
<dbReference type="GO" id="GO:0004714">
    <property type="term" value="F:transmembrane receptor protein tyrosine kinase activity"/>
    <property type="evidence" value="ECO:0007669"/>
    <property type="project" value="UniProtKB-EC"/>
</dbReference>
<dbReference type="OrthoDB" id="5984265at2759"/>
<evidence type="ECO:0000256" key="20">
    <source>
        <dbReference type="SAM" id="MobiDB-lite"/>
    </source>
</evidence>
<dbReference type="FunFam" id="2.60.40.10:FF:000032">
    <property type="entry name" value="palladin isoform X1"/>
    <property type="match status" value="1"/>
</dbReference>
<dbReference type="EC" id="2.7.10.1" evidence="2"/>
<evidence type="ECO:0000256" key="14">
    <source>
        <dbReference type="ARBA" id="ARBA00023157"/>
    </source>
</evidence>
<dbReference type="SUPFAM" id="SSF56112">
    <property type="entry name" value="Protein kinase-like (PK-like)"/>
    <property type="match status" value="1"/>
</dbReference>
<dbReference type="PROSITE" id="PS00109">
    <property type="entry name" value="PROTEIN_KINASE_TYR"/>
    <property type="match status" value="1"/>
</dbReference>
<keyword evidence="15 22" id="KW-0675">Receptor</keyword>
<dbReference type="PANTHER" id="PTHR24416:SF550">
    <property type="entry name" value="FIBROBLAST GROWTH FACTOR RECEPTOR HOMOLOG 1-RELATED"/>
    <property type="match status" value="1"/>
</dbReference>
<dbReference type="Pfam" id="PF07714">
    <property type="entry name" value="PK_Tyr_Ser-Thr"/>
    <property type="match status" value="1"/>
</dbReference>
<keyword evidence="11 21" id="KW-1133">Transmembrane helix</keyword>
<dbReference type="Gene3D" id="1.10.510.10">
    <property type="entry name" value="Transferase(Phosphotransferase) domain 1"/>
    <property type="match status" value="1"/>
</dbReference>
<gene>
    <name evidence="22" type="ORF">PACLA_8A000583</name>
</gene>
<keyword evidence="12 21" id="KW-0472">Membrane</keyword>
<keyword evidence="23" id="KW-1185">Reference proteome</keyword>
<keyword evidence="3" id="KW-0597">Phosphoprotein</keyword>
<evidence type="ECO:0000256" key="13">
    <source>
        <dbReference type="ARBA" id="ARBA00023137"/>
    </source>
</evidence>
<dbReference type="InterPro" id="IPR013106">
    <property type="entry name" value="Ig_V-set"/>
</dbReference>
<dbReference type="InterPro" id="IPR013098">
    <property type="entry name" value="Ig_I-set"/>
</dbReference>
<keyword evidence="5 21" id="KW-0812">Transmembrane</keyword>
<dbReference type="InterPro" id="IPR003599">
    <property type="entry name" value="Ig_sub"/>
</dbReference>
<evidence type="ECO:0000256" key="21">
    <source>
        <dbReference type="SAM" id="Phobius"/>
    </source>
</evidence>
<dbReference type="InterPro" id="IPR050122">
    <property type="entry name" value="RTK"/>
</dbReference>
<name>A0A6S7FDH1_PARCT</name>
<feature type="region of interest" description="Disordered" evidence="20">
    <location>
        <begin position="1047"/>
        <end position="1073"/>
    </location>
</feature>
<dbReference type="GO" id="GO:0007169">
    <property type="term" value="P:cell surface receptor protein tyrosine kinase signaling pathway"/>
    <property type="evidence" value="ECO:0007669"/>
    <property type="project" value="TreeGrafter"/>
</dbReference>
<dbReference type="Gene3D" id="3.30.200.20">
    <property type="entry name" value="Phosphorylase Kinase, domain 1"/>
    <property type="match status" value="1"/>
</dbReference>
<evidence type="ECO:0000256" key="2">
    <source>
        <dbReference type="ARBA" id="ARBA00011902"/>
    </source>
</evidence>
<dbReference type="FunFam" id="1.10.510.10:FF:000007">
    <property type="entry name" value="Fibroblast growth factor receptor"/>
    <property type="match status" value="1"/>
</dbReference>
<keyword evidence="9" id="KW-0418">Kinase</keyword>
<dbReference type="InterPro" id="IPR036179">
    <property type="entry name" value="Ig-like_dom_sf"/>
</dbReference>
<evidence type="ECO:0000256" key="3">
    <source>
        <dbReference type="ARBA" id="ARBA00022553"/>
    </source>
</evidence>
<dbReference type="InterPro" id="IPR013783">
    <property type="entry name" value="Ig-like_fold"/>
</dbReference>
<comment type="catalytic activity">
    <reaction evidence="18">
        <text>L-tyrosyl-[protein] + ATP = O-phospho-L-tyrosyl-[protein] + ADP + H(+)</text>
        <dbReference type="Rhea" id="RHEA:10596"/>
        <dbReference type="Rhea" id="RHEA-COMP:10136"/>
        <dbReference type="Rhea" id="RHEA-COMP:20101"/>
        <dbReference type="ChEBI" id="CHEBI:15378"/>
        <dbReference type="ChEBI" id="CHEBI:30616"/>
        <dbReference type="ChEBI" id="CHEBI:46858"/>
        <dbReference type="ChEBI" id="CHEBI:61978"/>
        <dbReference type="ChEBI" id="CHEBI:456216"/>
        <dbReference type="EC" id="2.7.10.1"/>
    </reaction>
</comment>
<evidence type="ECO:0000256" key="9">
    <source>
        <dbReference type="ARBA" id="ARBA00022777"/>
    </source>
</evidence>
<feature type="transmembrane region" description="Helical" evidence="21">
    <location>
        <begin position="1007"/>
        <end position="1031"/>
    </location>
</feature>
<feature type="non-terminal residue" evidence="22">
    <location>
        <position position="1"/>
    </location>
</feature>
<dbReference type="PROSITE" id="PS00107">
    <property type="entry name" value="PROTEIN_KINASE_ATP"/>
    <property type="match status" value="1"/>
</dbReference>
<dbReference type="InterPro" id="IPR007110">
    <property type="entry name" value="Ig-like_dom"/>
</dbReference>
<dbReference type="PRINTS" id="PR00109">
    <property type="entry name" value="TYRKINASE"/>
</dbReference>
<dbReference type="Pfam" id="PF13895">
    <property type="entry name" value="Ig_2"/>
    <property type="match status" value="1"/>
</dbReference>
<accession>A0A6S7FDH1</accession>
<protein>
    <recommendedName>
        <fullName evidence="2">receptor protein-tyrosine kinase</fullName>
        <ecNumber evidence="2">2.7.10.1</ecNumber>
    </recommendedName>
</protein>
<dbReference type="PROSITE" id="PS50835">
    <property type="entry name" value="IG_LIKE"/>
    <property type="match status" value="8"/>
</dbReference>
<sequence>MGSEEWNQISKVLAVLRSDVTYRTVTELEISLFCELLYLYFLGVSTNKSRRNQTRSEISDKMFATVCLIFCALLSFVDLSASAPRPPPIFSSSQRKVTAAFGTQVRLPCRVTDPSKIARYWWTRNGNQIKKSRKYRPKKFRYLRIKNVDGSDAGDYVCWAMNAGGKIQQTITLNVEGEVEDIAPYFTEKSKMKKPYFLLPASHKLKIVCSASGVPQPTVIWYKNGQELKHMPDDQTPLTPSSFVITFSSLRPKDTGKYKCQVSNRAGNITMTYTLKVKASVPPPTFSSSQRNVTAAFGTEVRLPCRVTDPSKTARHWWTRNGNEIKKSRKYRPKKFRYLRIKNVDRSDAGDYVCWAMNAGGKIQQTITLNVEGEVEGKLKPRGQPGKGRPWFVKAQPEQQFIAWPASRDLKLRCRADGEPPLKYQWLKDGKVLKYRRLDRKFNDTRWYLRIKTAVPSDNGLYKCIVSNRLGNISSHNIELTVAEKGPVRPILSAQYPLNKTARIGDNVTFQCIELFSPILTDYRWLHWKKLPPSYPDLEFDDNSPSMNSSYYTMINPRYYQPFQVHKEEGKYGGRVLLYNVTKEDEGMYTCLISNHLGLSWRSAFLRVFSSEFPIGLYLIKFPILLLTSNLSIAAMHIEVFNIITQETASDKESKYDISSLMHELVLSSEASVPPPTFSSSQRNVTAAIGTDVRLPCRVTDPSKTAKHWWTRNGNEIKKSRKYRPKKFRYLKIKNVDRSDAGDYVCWAKNAGGKIQQTITLNVENPHFRNSTEDIAPYFTEKSKMKKSYLLIPASHKLKIVCSASGVPRPTVIWYKDGQELKHMPDDQTPLTPSNFVIAFSSLRPKDTGKYKCQVSNRAGNITMTYTLQVKEMITTKPVLLSMDNITAYEGDNVTATCKAVSDGLPHFQFALLENGTFNVLDPGLSPEDYVWKSNKVRWHGVNLRLVNVTRKDERNYYCMVGDDRGFDYVKFYIKVLPRPVTPEAKSIASKSNPPQETGETDQNSTLAIIIVVCVAAVTVLLGSGLAWYCIFRRDKTKKNAGDIEAYGAPPYPGKRRDPLSSTSSSMSNCSTNPLLERHSIRYLKRQNSSLSHVSEMVLHCDAEWEIDRENLNLLEVIGEGAFGKVLKAEAFGLNRQNMGKTIVAVKTLKDDATEADLMDLVSEMEVMKTIGRHKNIINVIGCCTQDGPLLVVVEYAPYGNLKEYLRERRPDRNGVTNQIEGEEKLNLRDFVSFSYQIARGMEYLSAKKCIHRDLAARNILVGEDKVMKIADFGLARDIHQIDYYRKTTDGRLPVKWMALEALFDRVYTSKSDVWSFGVVVWEIVTFGGSPYPSIPIEKLFELLQTGYRMDRPVNCPQDIYNLLLRCWKEEPYIRPTFTDLVEELDTMLSKMTNEEYVDMGELISPMQPHAAQNEVASSPSDSESNKQKVLVAPPMEFICSRKKSWMVNCEQRYSIERQPYLRNYQKSVEQMNYYNHWDAGTIKSLFSEWSNNFCAII</sequence>
<keyword evidence="17" id="KW-0393">Immunoglobulin domain</keyword>
<dbReference type="InterPro" id="IPR011009">
    <property type="entry name" value="Kinase-like_dom_sf"/>
</dbReference>
<dbReference type="InterPro" id="IPR017441">
    <property type="entry name" value="Protein_kinase_ATP_BS"/>
</dbReference>
<evidence type="ECO:0000256" key="7">
    <source>
        <dbReference type="ARBA" id="ARBA00022737"/>
    </source>
</evidence>
<dbReference type="SUPFAM" id="SSF48726">
    <property type="entry name" value="Immunoglobulin"/>
    <property type="match status" value="8"/>
</dbReference>
<dbReference type="InterPro" id="IPR008266">
    <property type="entry name" value="Tyr_kinase_AS"/>
</dbReference>
<keyword evidence="16" id="KW-0325">Glycoprotein</keyword>
<evidence type="ECO:0000256" key="17">
    <source>
        <dbReference type="ARBA" id="ARBA00023319"/>
    </source>
</evidence>
<dbReference type="GO" id="GO:0005886">
    <property type="term" value="C:plasma membrane"/>
    <property type="evidence" value="ECO:0007669"/>
    <property type="project" value="TreeGrafter"/>
</dbReference>
<dbReference type="Pfam" id="PF07679">
    <property type="entry name" value="I-set"/>
    <property type="match status" value="5"/>
</dbReference>
<dbReference type="InterPro" id="IPR001245">
    <property type="entry name" value="Ser-Thr/Tyr_kinase_cat_dom"/>
</dbReference>
<evidence type="ECO:0000256" key="8">
    <source>
        <dbReference type="ARBA" id="ARBA00022741"/>
    </source>
</evidence>
<keyword evidence="13" id="KW-0829">Tyrosine-protein kinase</keyword>
<dbReference type="InterPro" id="IPR020635">
    <property type="entry name" value="Tyr_kinase_cat_dom"/>
</dbReference>
<comment type="subcellular location">
    <subcellularLocation>
        <location evidence="1">Membrane</location>
        <topology evidence="1">Single-pass membrane protein</topology>
    </subcellularLocation>
</comment>
<keyword evidence="7" id="KW-0677">Repeat</keyword>
<keyword evidence="6" id="KW-0732">Signal</keyword>
<evidence type="ECO:0000313" key="22">
    <source>
        <dbReference type="EMBL" id="CAB3977038.1"/>
    </source>
</evidence>
<keyword evidence="10" id="KW-0067">ATP-binding</keyword>
<evidence type="ECO:0000256" key="16">
    <source>
        <dbReference type="ARBA" id="ARBA00023180"/>
    </source>
</evidence>
<dbReference type="EMBL" id="CACRXK020000027">
    <property type="protein sequence ID" value="CAB3977038.1"/>
    <property type="molecule type" value="Genomic_DNA"/>
</dbReference>
<dbReference type="PANTHER" id="PTHR24416">
    <property type="entry name" value="TYROSINE-PROTEIN KINASE RECEPTOR"/>
    <property type="match status" value="1"/>
</dbReference>
<dbReference type="InterPro" id="IPR003598">
    <property type="entry name" value="Ig_sub2"/>
</dbReference>
<feature type="transmembrane region" description="Helical" evidence="21">
    <location>
        <begin position="62"/>
        <end position="83"/>
    </location>
</feature>
<dbReference type="FunFam" id="3.30.200.20:FF:000593">
    <property type="entry name" value="Predicted protein"/>
    <property type="match status" value="1"/>
</dbReference>
<evidence type="ECO:0000256" key="15">
    <source>
        <dbReference type="ARBA" id="ARBA00023170"/>
    </source>
</evidence>
<evidence type="ECO:0000256" key="1">
    <source>
        <dbReference type="ARBA" id="ARBA00004167"/>
    </source>
</evidence>
<keyword evidence="4" id="KW-0808">Transferase</keyword>
<evidence type="ECO:0000256" key="18">
    <source>
        <dbReference type="ARBA" id="ARBA00051243"/>
    </source>
</evidence>
<evidence type="ECO:0000256" key="6">
    <source>
        <dbReference type="ARBA" id="ARBA00022729"/>
    </source>
</evidence>
<evidence type="ECO:0000313" key="23">
    <source>
        <dbReference type="Proteomes" id="UP001152795"/>
    </source>
</evidence>
<dbReference type="SMART" id="SM00408">
    <property type="entry name" value="IGc2"/>
    <property type="match status" value="7"/>
</dbReference>
<feature type="compositionally biased region" description="Low complexity" evidence="20">
    <location>
        <begin position="1061"/>
        <end position="1073"/>
    </location>
</feature>
<dbReference type="SMART" id="SM00219">
    <property type="entry name" value="TyrKc"/>
    <property type="match status" value="1"/>
</dbReference>
<evidence type="ECO:0000256" key="4">
    <source>
        <dbReference type="ARBA" id="ARBA00022679"/>
    </source>
</evidence>
<evidence type="ECO:0000256" key="5">
    <source>
        <dbReference type="ARBA" id="ARBA00022692"/>
    </source>
</evidence>
<dbReference type="SMART" id="SM00406">
    <property type="entry name" value="IGv"/>
    <property type="match status" value="3"/>
</dbReference>
<comment type="function">
    <text evidence="19">Receptor for basic fibroblast growth factor.</text>
</comment>
<dbReference type="InterPro" id="IPR000719">
    <property type="entry name" value="Prot_kinase_dom"/>
</dbReference>